<accession>C6HWQ5</accession>
<evidence type="ECO:0000313" key="1">
    <source>
        <dbReference type="EMBL" id="EES51988.1"/>
    </source>
</evidence>
<evidence type="ECO:0000313" key="2">
    <source>
        <dbReference type="EMBL" id="EES53031.1"/>
    </source>
</evidence>
<name>C6HWQ5_9BACT</name>
<proteinExistence type="predicted"/>
<keyword evidence="3" id="KW-1185">Reference proteome</keyword>
<evidence type="ECO:0000313" key="3">
    <source>
        <dbReference type="Proteomes" id="UP000009374"/>
    </source>
</evidence>
<dbReference type="Proteomes" id="UP000009374">
    <property type="component" value="Unassembled WGS sequence"/>
</dbReference>
<dbReference type="EMBL" id="GG693870">
    <property type="protein sequence ID" value="EES53031.1"/>
    <property type="molecule type" value="Genomic_DNA"/>
</dbReference>
<dbReference type="AlphaFoldDB" id="C6HWQ5"/>
<gene>
    <name evidence="2" type="ORF">UBAL3_80630087a</name>
    <name evidence="1" type="ORF">UBAL3_95320022a</name>
</gene>
<dbReference type="EMBL" id="GG693882">
    <property type="protein sequence ID" value="EES51988.1"/>
    <property type="molecule type" value="Genomic_DNA"/>
</dbReference>
<organism evidence="2 3">
    <name type="scientific">Leptospirillum ferrodiazotrophum</name>
    <dbReference type="NCBI Taxonomy" id="412449"/>
    <lineage>
        <taxon>Bacteria</taxon>
        <taxon>Pseudomonadati</taxon>
        <taxon>Nitrospirota</taxon>
        <taxon>Nitrospiria</taxon>
        <taxon>Nitrospirales</taxon>
        <taxon>Nitrospiraceae</taxon>
        <taxon>Leptospirillum</taxon>
    </lineage>
</organism>
<sequence>MVRNDLTGIKLKQTTEPLTGQGGFLAFGEYLRGVRLRERVSTHLPAPGSNRGFGPDVFVHTLITLLILGGQTLSDLRELEREKPLLDVLGQTVIPDEDTVGQWLRRMGDPKRGQGGLGGLGRVRDEICREILARDGITEYTLDLDASFIQSGKADAKYSYLKEKGYMPMLAALYENGLFVDDEFREGNVSPAAGHGEVYRRAKARVEAAGKRIARFRADSAS</sequence>
<reference evidence="2 3" key="1">
    <citation type="journal article" date="2009" name="Appl. Environ. Microbiol.">
        <title>Community genomic and proteomic analyses of chemoautotrophic iron-oxidizing "Leptospirillum rubarum" (Group II) and "Leptospirillum ferrodiazotrophum" (Group III) bacteria in acid mine drainage biofilms.</title>
        <authorList>
            <person name="Goltsman D.S."/>
            <person name="Denef V.J."/>
            <person name="Singer S.W."/>
            <person name="VerBerkmoes N.C."/>
            <person name="Lefsrud M."/>
            <person name="Mueller R.S."/>
            <person name="Dick G.J."/>
            <person name="Sun C.L."/>
            <person name="Wheeler K.E."/>
            <person name="Zemla A."/>
            <person name="Baker B.J."/>
            <person name="Hauser L."/>
            <person name="Land M."/>
            <person name="Shah M.B."/>
            <person name="Thelen M.P."/>
            <person name="Hettich R.L."/>
            <person name="Banfield J.F."/>
        </authorList>
    </citation>
    <scope>NUCLEOTIDE SEQUENCE [LARGE SCALE GENOMIC DNA]</scope>
</reference>
<reference evidence="2" key="2">
    <citation type="submission" date="2009-05" db="EMBL/GenBank/DDBJ databases">
        <authorList>
            <person name="Goltsman D.S.A."/>
            <person name="Denef V.J."/>
            <person name="Singer S.W."/>
            <person name="Verberkmoes N.C."/>
            <person name="Lefsrud M."/>
            <person name="Mueller R."/>
            <person name="Dick G.J."/>
            <person name="Sun C."/>
            <person name="Wheeler K."/>
            <person name="Zemla A."/>
            <person name="Baker B.J."/>
            <person name="Hauser L."/>
            <person name="Land M."/>
            <person name="Shah M.B."/>
            <person name="Thelen M.P."/>
            <person name="Hettich R.L."/>
            <person name="Banfield J.F."/>
        </authorList>
    </citation>
    <scope>NUCLEOTIDE SEQUENCE</scope>
</reference>
<protein>
    <submittedName>
        <fullName evidence="1 2">Transposase</fullName>
    </submittedName>
</protein>